<evidence type="ECO:0000256" key="4">
    <source>
        <dbReference type="ARBA" id="ARBA00023180"/>
    </source>
</evidence>
<dbReference type="GO" id="GO:0016787">
    <property type="term" value="F:hydrolase activity"/>
    <property type="evidence" value="ECO:0007669"/>
    <property type="project" value="UniProtKB-KW"/>
</dbReference>
<keyword evidence="3" id="KW-0378">Hydrolase</keyword>
<evidence type="ECO:0000256" key="5">
    <source>
        <dbReference type="SAM" id="SignalP"/>
    </source>
</evidence>
<organism evidence="7 8">
    <name type="scientific">Ramlibacter albus</name>
    <dbReference type="NCBI Taxonomy" id="2079448"/>
    <lineage>
        <taxon>Bacteria</taxon>
        <taxon>Pseudomonadati</taxon>
        <taxon>Pseudomonadota</taxon>
        <taxon>Betaproteobacteria</taxon>
        <taxon>Burkholderiales</taxon>
        <taxon>Comamonadaceae</taxon>
        <taxon>Ramlibacter</taxon>
    </lineage>
</organism>
<dbReference type="PROSITE" id="PS00149">
    <property type="entry name" value="SULFATASE_2"/>
    <property type="match status" value="1"/>
</dbReference>
<keyword evidence="8" id="KW-1185">Reference proteome</keyword>
<dbReference type="Pfam" id="PF00884">
    <property type="entry name" value="Sulfatase"/>
    <property type="match status" value="1"/>
</dbReference>
<reference evidence="7" key="1">
    <citation type="submission" date="2020-08" db="EMBL/GenBank/DDBJ databases">
        <title>Ramlibacter sp. GTP1 16S ribosomal RNA gene genome sequencing and assembly.</title>
        <authorList>
            <person name="Kang M."/>
        </authorList>
    </citation>
    <scope>NUCLEOTIDE SEQUENCE</scope>
    <source>
        <strain evidence="7">GTP1</strain>
    </source>
</reference>
<accession>A0A923M9Z9</accession>
<dbReference type="InterPro" id="IPR017850">
    <property type="entry name" value="Alkaline_phosphatase_core_sf"/>
</dbReference>
<evidence type="ECO:0000256" key="1">
    <source>
        <dbReference type="ARBA" id="ARBA00008779"/>
    </source>
</evidence>
<dbReference type="InterPro" id="IPR024607">
    <property type="entry name" value="Sulfatase_CS"/>
</dbReference>
<dbReference type="PANTHER" id="PTHR43108">
    <property type="entry name" value="N-ACETYLGLUCOSAMINE-6-SULFATASE FAMILY MEMBER"/>
    <property type="match status" value="1"/>
</dbReference>
<evidence type="ECO:0000259" key="6">
    <source>
        <dbReference type="Pfam" id="PF00884"/>
    </source>
</evidence>
<evidence type="ECO:0000256" key="3">
    <source>
        <dbReference type="ARBA" id="ARBA00022801"/>
    </source>
</evidence>
<dbReference type="EMBL" id="JACORU010000007">
    <property type="protein sequence ID" value="MBC5766755.1"/>
    <property type="molecule type" value="Genomic_DNA"/>
</dbReference>
<dbReference type="AlphaFoldDB" id="A0A923M9Z9"/>
<evidence type="ECO:0000313" key="7">
    <source>
        <dbReference type="EMBL" id="MBC5766755.1"/>
    </source>
</evidence>
<keyword evidence="2 5" id="KW-0732">Signal</keyword>
<dbReference type="PROSITE" id="PS00523">
    <property type="entry name" value="SULFATASE_1"/>
    <property type="match status" value="1"/>
</dbReference>
<feature type="signal peptide" evidence="5">
    <location>
        <begin position="1"/>
        <end position="23"/>
    </location>
</feature>
<evidence type="ECO:0000313" key="8">
    <source>
        <dbReference type="Proteomes" id="UP000596827"/>
    </source>
</evidence>
<comment type="similarity">
    <text evidence="1">Belongs to the sulfatase family.</text>
</comment>
<comment type="caution">
    <text evidence="7">The sequence shown here is derived from an EMBL/GenBank/DDBJ whole genome shotgun (WGS) entry which is preliminary data.</text>
</comment>
<dbReference type="InterPro" id="IPR000917">
    <property type="entry name" value="Sulfatase_N"/>
</dbReference>
<dbReference type="SUPFAM" id="SSF53649">
    <property type="entry name" value="Alkaline phosphatase-like"/>
    <property type="match status" value="1"/>
</dbReference>
<gene>
    <name evidence="7" type="ORF">H8R02_19985</name>
</gene>
<feature type="domain" description="Sulfatase N-terminal" evidence="6">
    <location>
        <begin position="37"/>
        <end position="374"/>
    </location>
</feature>
<protein>
    <submittedName>
        <fullName evidence="7">Sulfatase</fullName>
    </submittedName>
</protein>
<keyword evidence="4" id="KW-0325">Glycoprotein</keyword>
<dbReference type="PANTHER" id="PTHR43108:SF8">
    <property type="entry name" value="SD21168P"/>
    <property type="match status" value="1"/>
</dbReference>
<name>A0A923M9Z9_9BURK</name>
<dbReference type="Proteomes" id="UP000596827">
    <property type="component" value="Unassembled WGS sequence"/>
</dbReference>
<evidence type="ECO:0000256" key="2">
    <source>
        <dbReference type="ARBA" id="ARBA00022729"/>
    </source>
</evidence>
<dbReference type="CDD" id="cd16031">
    <property type="entry name" value="G6S_like"/>
    <property type="match status" value="1"/>
</dbReference>
<proteinExistence type="inferred from homology"/>
<dbReference type="Gene3D" id="3.40.720.10">
    <property type="entry name" value="Alkaline Phosphatase, subunit A"/>
    <property type="match status" value="1"/>
</dbReference>
<feature type="chain" id="PRO_5036996064" evidence="5">
    <location>
        <begin position="24"/>
        <end position="534"/>
    </location>
</feature>
<sequence>MKLVSRILTAALTACGLCAASTAATPVAATSNPQPMNMVFVLIDDLPYNMLGFRWPGLKTPNIDRLAKSGVYLPNTVVTSSLCSPSRATILTGQTARNHRVVDNNNADESHLVYFPKYLQAAGYQTAYIGKWHMGMETDAPRPGFDYWVSFTGQGMYLPKGDFGPPQQQVLNVNGRHVDRTKYMTDELTDYQMNWLDKVRDPKKPFFLYMSHKAVHAPCVPAERHQGQYKQLEVTLPESFADTPENNRDKPMWVRNQRNSWHGIDVRYGPGAEGLKEEVRTCASVLSAVDDSLGQLLDYLRKNDLEKNTLVVLFSDNGSLNGAHGLSDKRTAYQESVLVPMIASAPGYLPANVVNPARVRNLDLAPTFLDVAGVQRPPQFEGRSVLPLLKGQAAWKDWPQDDFVYEYYWEWSYPMTPTTFAIVRNGKKYIQYHGVWDIEELYDLEKDPGEMHNLIFDPAYLATRVELRERLFKSMTNARNENVVPYTRRFNQGFVFRSKGGTPPADFPPQWVLEPKKPGGTFDFPELYPRSNAQ</sequence>